<evidence type="ECO:0000256" key="3">
    <source>
        <dbReference type="ARBA" id="ARBA00023125"/>
    </source>
</evidence>
<dbReference type="InterPro" id="IPR005119">
    <property type="entry name" value="LysR_subst-bd"/>
</dbReference>
<gene>
    <name evidence="6" type="ORF">A0U89_13830</name>
</gene>
<dbReference type="KEGG" id="kba:A0U89_13830"/>
<keyword evidence="2" id="KW-0805">Transcription regulation</keyword>
<evidence type="ECO:0000259" key="5">
    <source>
        <dbReference type="PROSITE" id="PS50931"/>
    </source>
</evidence>
<keyword evidence="3" id="KW-0238">DNA-binding</keyword>
<keyword evidence="7" id="KW-1185">Reference proteome</keyword>
<evidence type="ECO:0000256" key="2">
    <source>
        <dbReference type="ARBA" id="ARBA00023015"/>
    </source>
</evidence>
<dbReference type="EMBL" id="CP014675">
    <property type="protein sequence ID" value="AOX18593.1"/>
    <property type="molecule type" value="Genomic_DNA"/>
</dbReference>
<dbReference type="InterPro" id="IPR000847">
    <property type="entry name" value="LysR_HTH_N"/>
</dbReference>
<dbReference type="GO" id="GO:0010628">
    <property type="term" value="P:positive regulation of gene expression"/>
    <property type="evidence" value="ECO:0007669"/>
    <property type="project" value="TreeGrafter"/>
</dbReference>
<dbReference type="OrthoDB" id="8479870at2"/>
<dbReference type="SUPFAM" id="SSF46785">
    <property type="entry name" value="Winged helix' DNA-binding domain"/>
    <property type="match status" value="1"/>
</dbReference>
<sequence length="309" mass="33000">MTGAARFLGRTQSAVSRLISDLEGSTGLILFERSGARLYPTQAGLSMYDEVRHSYVGLQNIVEKARQLAAGVSVRRLTLGATPALSGGLLSSALTQVVGTQDMTQAVLSSMTSESVIKSVADGVLDLGLATLPIDIADTRLHWIGEAPCVAVLAEDDPLAAREAISLAELTSRRILTVGNPFRLRRTIDAALKANSLTLTAPLETNTSLNAVMAARNKLGVAIVEPVTAHAIPVRGVVIRPILEYIPSVWGVITPAFRPLPPMVETLIEAVESVATNLLPGFVRHPPEELNTIHTRLFRRDPDSDDSCS</sequence>
<name>A0A1D8UY51_9PROT</name>
<geneLocation type="plasmid" evidence="7">
    <name>pkb14400_1</name>
</geneLocation>
<dbReference type="Pfam" id="PF00126">
    <property type="entry name" value="HTH_1"/>
    <property type="match status" value="1"/>
</dbReference>
<dbReference type="GO" id="GO:0003700">
    <property type="term" value="F:DNA-binding transcription factor activity"/>
    <property type="evidence" value="ECO:0007669"/>
    <property type="project" value="InterPro"/>
</dbReference>
<evidence type="ECO:0000313" key="7">
    <source>
        <dbReference type="Proteomes" id="UP000179145"/>
    </source>
</evidence>
<keyword evidence="6" id="KW-0614">Plasmid</keyword>
<comment type="similarity">
    <text evidence="1">Belongs to the LysR transcriptional regulatory family.</text>
</comment>
<evidence type="ECO:0000256" key="1">
    <source>
        <dbReference type="ARBA" id="ARBA00009437"/>
    </source>
</evidence>
<accession>A0A1D8UY51</accession>
<dbReference type="PANTHER" id="PTHR30427:SF1">
    <property type="entry name" value="TRANSCRIPTIONAL ACTIVATOR PROTEIN LYSR"/>
    <property type="match status" value="1"/>
</dbReference>
<dbReference type="Pfam" id="PF03466">
    <property type="entry name" value="LysR_substrate"/>
    <property type="match status" value="1"/>
</dbReference>
<dbReference type="InterPro" id="IPR036388">
    <property type="entry name" value="WH-like_DNA-bd_sf"/>
</dbReference>
<proteinExistence type="inferred from homology"/>
<dbReference type="PANTHER" id="PTHR30427">
    <property type="entry name" value="TRANSCRIPTIONAL ACTIVATOR PROTEIN LYSR"/>
    <property type="match status" value="1"/>
</dbReference>
<reference evidence="6 7" key="1">
    <citation type="journal article" date="2016" name="Microb. Cell Fact.">
        <title>Dissection of exopolysaccharide biosynthesis in Kozakia baliensis.</title>
        <authorList>
            <person name="Brandt J.U."/>
            <person name="Jakob F."/>
            <person name="Behr J."/>
            <person name="Geissler A.J."/>
            <person name="Vogel R.F."/>
        </authorList>
    </citation>
    <scope>NUCLEOTIDE SEQUENCE [LARGE SCALE GENOMIC DNA]</scope>
    <source>
        <strain evidence="6 7">DSM 14400</strain>
        <plasmid evidence="7">Plasmid pkb14400_1</plasmid>
    </source>
</reference>
<dbReference type="Gene3D" id="1.10.10.10">
    <property type="entry name" value="Winged helix-like DNA-binding domain superfamily/Winged helix DNA-binding domain"/>
    <property type="match status" value="1"/>
</dbReference>
<dbReference type="Gene3D" id="3.40.190.290">
    <property type="match status" value="1"/>
</dbReference>
<keyword evidence="4" id="KW-0804">Transcription</keyword>
<dbReference type="SUPFAM" id="SSF53850">
    <property type="entry name" value="Periplasmic binding protein-like II"/>
    <property type="match status" value="1"/>
</dbReference>
<feature type="domain" description="HTH lysR-type" evidence="5">
    <location>
        <begin position="1"/>
        <end position="41"/>
    </location>
</feature>
<evidence type="ECO:0000313" key="6">
    <source>
        <dbReference type="EMBL" id="AOX18593.1"/>
    </source>
</evidence>
<dbReference type="AlphaFoldDB" id="A0A1D8UY51"/>
<evidence type="ECO:0000256" key="4">
    <source>
        <dbReference type="ARBA" id="ARBA00023163"/>
    </source>
</evidence>
<protein>
    <submittedName>
        <fullName evidence="6">LysR family transcriptional regulator</fullName>
    </submittedName>
</protein>
<dbReference type="PROSITE" id="PS50931">
    <property type="entry name" value="HTH_LYSR"/>
    <property type="match status" value="1"/>
</dbReference>
<dbReference type="Proteomes" id="UP000179145">
    <property type="component" value="Plasmid pKB14400_1"/>
</dbReference>
<organism evidence="6 7">
    <name type="scientific">Kozakia baliensis</name>
    <dbReference type="NCBI Taxonomy" id="153496"/>
    <lineage>
        <taxon>Bacteria</taxon>
        <taxon>Pseudomonadati</taxon>
        <taxon>Pseudomonadota</taxon>
        <taxon>Alphaproteobacteria</taxon>
        <taxon>Acetobacterales</taxon>
        <taxon>Acetobacteraceae</taxon>
        <taxon>Kozakia</taxon>
    </lineage>
</organism>
<dbReference type="GO" id="GO:0043565">
    <property type="term" value="F:sequence-specific DNA binding"/>
    <property type="evidence" value="ECO:0007669"/>
    <property type="project" value="TreeGrafter"/>
</dbReference>
<dbReference type="InterPro" id="IPR036390">
    <property type="entry name" value="WH_DNA-bd_sf"/>
</dbReference>